<gene>
    <name evidence="3" type="ORF">ALEPTO_LOCUS1472</name>
</gene>
<dbReference type="PANTHER" id="PTHR20923">
    <property type="entry name" value="BAT4 PROTEIN-RELATED"/>
    <property type="match status" value="1"/>
</dbReference>
<accession>A0A9N8YW59</accession>
<proteinExistence type="predicted"/>
<dbReference type="GO" id="GO:0003676">
    <property type="term" value="F:nucleic acid binding"/>
    <property type="evidence" value="ECO:0007669"/>
    <property type="project" value="InterPro"/>
</dbReference>
<comment type="caution">
    <text evidence="3">The sequence shown here is derived from an EMBL/GenBank/DDBJ whole genome shotgun (WGS) entry which is preliminary data.</text>
</comment>
<keyword evidence="4" id="KW-1185">Reference proteome</keyword>
<evidence type="ECO:0000313" key="4">
    <source>
        <dbReference type="Proteomes" id="UP000789508"/>
    </source>
</evidence>
<dbReference type="AlphaFoldDB" id="A0A9N8YW59"/>
<evidence type="ECO:0000259" key="2">
    <source>
        <dbReference type="PROSITE" id="PS50174"/>
    </source>
</evidence>
<dbReference type="SMART" id="SM00443">
    <property type="entry name" value="G_patch"/>
    <property type="match status" value="1"/>
</dbReference>
<evidence type="ECO:0000256" key="1">
    <source>
        <dbReference type="SAM" id="Coils"/>
    </source>
</evidence>
<name>A0A9N8YW59_9GLOM</name>
<dbReference type="Pfam" id="PF01585">
    <property type="entry name" value="G-patch"/>
    <property type="match status" value="1"/>
</dbReference>
<keyword evidence="1" id="KW-0175">Coiled coil</keyword>
<evidence type="ECO:0000313" key="3">
    <source>
        <dbReference type="EMBL" id="CAG8459739.1"/>
    </source>
</evidence>
<feature type="coiled-coil region" evidence="1">
    <location>
        <begin position="250"/>
        <end position="279"/>
    </location>
</feature>
<dbReference type="OrthoDB" id="4822at2759"/>
<reference evidence="3" key="1">
    <citation type="submission" date="2021-06" db="EMBL/GenBank/DDBJ databases">
        <authorList>
            <person name="Kallberg Y."/>
            <person name="Tangrot J."/>
            <person name="Rosling A."/>
        </authorList>
    </citation>
    <scope>NUCLEOTIDE SEQUENCE</scope>
    <source>
        <strain evidence="3">FL130A</strain>
    </source>
</reference>
<sequence>MNDKSASTTVLPSKPITFVPSTQKFPQTISTSQEIDASIFEVTEEAKSTCEFYQDVISLPPINIANKMRKKSEHMGNTAPSPKLTKSLPKRCNLESERKKGNSLFTISYKNFVGVKKSRTTSQTPDKNINKESNFNSEEPCDSLNSNIFLSNTEDRDTWHCASCALDIPSQSFQQHLHGTAHLISHVPDDDAVPVDPLVLNESNIGFRILRGQGWTYEKGLGVSEQGRRQPITPKIKNDRLGIGLKSSTLKKQRELKQKKEKSKKMLNAKEIARQYEKEKKERINLLAYMNR</sequence>
<feature type="domain" description="G-patch" evidence="2">
    <location>
        <begin position="202"/>
        <end position="248"/>
    </location>
</feature>
<dbReference type="PROSITE" id="PS50174">
    <property type="entry name" value="G_PATCH"/>
    <property type="match status" value="1"/>
</dbReference>
<protein>
    <submittedName>
        <fullName evidence="3">2053_t:CDS:1</fullName>
    </submittedName>
</protein>
<dbReference type="InterPro" id="IPR000467">
    <property type="entry name" value="G_patch_dom"/>
</dbReference>
<dbReference type="PANTHER" id="PTHR20923:SF1">
    <property type="entry name" value="G PATCH DOMAIN AND ANKYRIN REPEAT-CONTAINING PROTEIN 1"/>
    <property type="match status" value="1"/>
</dbReference>
<dbReference type="EMBL" id="CAJVPS010000164">
    <property type="protein sequence ID" value="CAG8459739.1"/>
    <property type="molecule type" value="Genomic_DNA"/>
</dbReference>
<dbReference type="InterPro" id="IPR039146">
    <property type="entry name" value="GPANK1"/>
</dbReference>
<dbReference type="Proteomes" id="UP000789508">
    <property type="component" value="Unassembled WGS sequence"/>
</dbReference>
<organism evidence="3 4">
    <name type="scientific">Ambispora leptoticha</name>
    <dbReference type="NCBI Taxonomy" id="144679"/>
    <lineage>
        <taxon>Eukaryota</taxon>
        <taxon>Fungi</taxon>
        <taxon>Fungi incertae sedis</taxon>
        <taxon>Mucoromycota</taxon>
        <taxon>Glomeromycotina</taxon>
        <taxon>Glomeromycetes</taxon>
        <taxon>Archaeosporales</taxon>
        <taxon>Ambisporaceae</taxon>
        <taxon>Ambispora</taxon>
    </lineage>
</organism>